<dbReference type="GO" id="GO:0016788">
    <property type="term" value="F:hydrolase activity, acting on ester bonds"/>
    <property type="evidence" value="ECO:0007669"/>
    <property type="project" value="InterPro"/>
</dbReference>
<comment type="similarity">
    <text evidence="1">Belongs to the CRISPR-associated protein Cas6/Cse3/CasE family.</text>
</comment>
<proteinExistence type="inferred from homology"/>
<feature type="non-terminal residue" evidence="5">
    <location>
        <position position="197"/>
    </location>
</feature>
<organism evidence="5">
    <name type="scientific">marine sediment metagenome</name>
    <dbReference type="NCBI Taxonomy" id="412755"/>
    <lineage>
        <taxon>unclassified sequences</taxon>
        <taxon>metagenomes</taxon>
        <taxon>ecological metagenomes</taxon>
    </lineage>
</organism>
<dbReference type="NCBIfam" id="TIGR01877">
    <property type="entry name" value="cas_cas6"/>
    <property type="match status" value="1"/>
</dbReference>
<reference evidence="5" key="1">
    <citation type="journal article" date="2014" name="Front. Microbiol.">
        <title>High frequency of phylogenetically diverse reductive dehalogenase-homologous genes in deep subseafloor sedimentary metagenomes.</title>
        <authorList>
            <person name="Kawai M."/>
            <person name="Futagami T."/>
            <person name="Toyoda A."/>
            <person name="Takaki Y."/>
            <person name="Nishi S."/>
            <person name="Hori S."/>
            <person name="Arai W."/>
            <person name="Tsubouchi T."/>
            <person name="Morono Y."/>
            <person name="Uchiyama I."/>
            <person name="Ito T."/>
            <person name="Fujiyama A."/>
            <person name="Inagaki F."/>
            <person name="Takami H."/>
        </authorList>
    </citation>
    <scope>NUCLEOTIDE SEQUENCE</scope>
    <source>
        <strain evidence="5">Expedition CK06-06</strain>
    </source>
</reference>
<name>X1JIY3_9ZZZZ</name>
<dbReference type="GO" id="GO:0051607">
    <property type="term" value="P:defense response to virus"/>
    <property type="evidence" value="ECO:0007669"/>
    <property type="project" value="UniProtKB-KW"/>
</dbReference>
<accession>X1JIY3</accession>
<dbReference type="PANTHER" id="PTHR36984:SF1">
    <property type="entry name" value="CRISPR-ASSOCIATED ENDORIBONUCLEASE CAS6 1"/>
    <property type="match status" value="1"/>
</dbReference>
<evidence type="ECO:0000256" key="3">
    <source>
        <dbReference type="ARBA" id="ARBA00023118"/>
    </source>
</evidence>
<dbReference type="Gene3D" id="3.30.70.1890">
    <property type="match status" value="1"/>
</dbReference>
<dbReference type="InterPro" id="IPR045747">
    <property type="entry name" value="CRISPR-assoc_prot_Cas6_N_sf"/>
</dbReference>
<dbReference type="Pfam" id="PF01881">
    <property type="entry name" value="Cas_Cas6_C"/>
    <property type="match status" value="1"/>
</dbReference>
<sequence length="197" mass="22887">MRSKISVKKNSNGFLPFDYQYALSCMLYGKLAVGNVKLANKSHSHQGFKHYNFSNLVVGGHTSSKTGLNFNEACFFLSSPDTAFIKSFSEGLLQDPEFRLHDEKFVVMKVEILEKPSFDDRCVFHTLSPIFAKTKRKKNGELIEWDLYPKDGKWHENIHNNLVERYEEFYKKSPENEHFEILNVNDFKPKRIRIGNG</sequence>
<comment type="caution">
    <text evidence="5">The sequence shown here is derived from an EMBL/GenBank/DDBJ whole genome shotgun (WGS) entry which is preliminary data.</text>
</comment>
<evidence type="ECO:0000259" key="4">
    <source>
        <dbReference type="Pfam" id="PF01881"/>
    </source>
</evidence>
<dbReference type="EMBL" id="BARU01025717">
    <property type="protein sequence ID" value="GAH69698.1"/>
    <property type="molecule type" value="Genomic_DNA"/>
</dbReference>
<keyword evidence="3" id="KW-0051">Antiviral defense</keyword>
<dbReference type="InterPro" id="IPR010156">
    <property type="entry name" value="CRISPR-assoc_prot_Cas6"/>
</dbReference>
<evidence type="ECO:0000256" key="1">
    <source>
        <dbReference type="ARBA" id="ARBA00005937"/>
    </source>
</evidence>
<dbReference type="AlphaFoldDB" id="X1JIY3"/>
<evidence type="ECO:0000313" key="5">
    <source>
        <dbReference type="EMBL" id="GAH69698.1"/>
    </source>
</evidence>
<dbReference type="PANTHER" id="PTHR36984">
    <property type="entry name" value="CRISPR-ASSOCIATED ENDORIBONUCLEASE CAS6 1"/>
    <property type="match status" value="1"/>
</dbReference>
<dbReference type="Gene3D" id="3.30.70.1900">
    <property type="match status" value="1"/>
</dbReference>
<keyword evidence="2" id="KW-0694">RNA-binding</keyword>
<evidence type="ECO:0000256" key="2">
    <source>
        <dbReference type="ARBA" id="ARBA00022884"/>
    </source>
</evidence>
<feature type="domain" description="CRISPR associated protein Cas6 C-terminal" evidence="4">
    <location>
        <begin position="115"/>
        <end position="184"/>
    </location>
</feature>
<dbReference type="GO" id="GO:0003723">
    <property type="term" value="F:RNA binding"/>
    <property type="evidence" value="ECO:0007669"/>
    <property type="project" value="UniProtKB-KW"/>
</dbReference>
<protein>
    <recommendedName>
        <fullName evidence="4">CRISPR associated protein Cas6 C-terminal domain-containing protein</fullName>
    </recommendedName>
</protein>
<dbReference type="InterPro" id="IPR049435">
    <property type="entry name" value="Cas_Cas6_C"/>
</dbReference>
<gene>
    <name evidence="5" type="ORF">S03H2_41402</name>
</gene>
<dbReference type="Pfam" id="PF21350">
    <property type="entry name" value="Cas6_I-A"/>
    <property type="match status" value="1"/>
</dbReference>